<dbReference type="GO" id="GO:0016491">
    <property type="term" value="F:oxidoreductase activity"/>
    <property type="evidence" value="ECO:0007669"/>
    <property type="project" value="UniProtKB-KW"/>
</dbReference>
<keyword evidence="5" id="KW-1185">Reference proteome</keyword>
<dbReference type="Gene3D" id="3.40.50.720">
    <property type="entry name" value="NAD(P)-binding Rossmann-like Domain"/>
    <property type="match status" value="1"/>
</dbReference>
<accession>A0AAD7B714</accession>
<dbReference type="EMBL" id="JARKIF010000030">
    <property type="protein sequence ID" value="KAJ7612608.1"/>
    <property type="molecule type" value="Genomic_DNA"/>
</dbReference>
<dbReference type="PRINTS" id="PR00081">
    <property type="entry name" value="GDHRDH"/>
</dbReference>
<dbReference type="AlphaFoldDB" id="A0AAD7B714"/>
<comment type="similarity">
    <text evidence="1">Belongs to the short-chain dehydrogenases/reductases (SDR) family.</text>
</comment>
<evidence type="ECO:0000256" key="2">
    <source>
        <dbReference type="ARBA" id="ARBA00022857"/>
    </source>
</evidence>
<dbReference type="Proteomes" id="UP001221142">
    <property type="component" value="Unassembled WGS sequence"/>
</dbReference>
<dbReference type="SUPFAM" id="SSF51735">
    <property type="entry name" value="NAD(P)-binding Rossmann-fold domains"/>
    <property type="match status" value="1"/>
</dbReference>
<dbReference type="PANTHER" id="PTHR24320:SF282">
    <property type="entry name" value="WW DOMAIN-CONTAINING OXIDOREDUCTASE"/>
    <property type="match status" value="1"/>
</dbReference>
<dbReference type="InterPro" id="IPR036291">
    <property type="entry name" value="NAD(P)-bd_dom_sf"/>
</dbReference>
<proteinExistence type="inferred from homology"/>
<name>A0AAD7B714_9AGAR</name>
<gene>
    <name evidence="4" type="ORF">FB45DRAFT_939381</name>
</gene>
<protein>
    <submittedName>
        <fullName evidence="4">NAD-binding protein</fullName>
    </submittedName>
</protein>
<sequence length="315" mass="34359">MGGVIGPMSKPEFEPARDITDLSGKIVIVTGGYSGIGYETVKQLLLKNAKVYLAGRSPDKAATAIESLELETNRKAFFLKLDLGDLPGVRQAAESFLNQEEKLDILFNNAGVMNCPTDMLTQQGYDLQFGTNVLGHFFFTELLLPALTRSYEQSKVPARIITTSSAGHQMAPGSGMDLVSLKGGPERDAWIKKKGMMAGYGLYGGSKIGNIYIANYWAKAHSDVLVSCSAHPGLIRSELSRHSMSCAQYPMHLISWPATRGALPQLWAATTATPAQMNGQYVVPWGVVGQADKRAADERVQTEMIEYMKEQLKGY</sequence>
<dbReference type="InterPro" id="IPR002347">
    <property type="entry name" value="SDR_fam"/>
</dbReference>
<evidence type="ECO:0000256" key="3">
    <source>
        <dbReference type="ARBA" id="ARBA00023002"/>
    </source>
</evidence>
<dbReference type="PANTHER" id="PTHR24320">
    <property type="entry name" value="RETINOL DEHYDROGENASE"/>
    <property type="match status" value="1"/>
</dbReference>
<keyword evidence="2" id="KW-0521">NADP</keyword>
<evidence type="ECO:0000256" key="1">
    <source>
        <dbReference type="ARBA" id="ARBA00006484"/>
    </source>
</evidence>
<reference evidence="4" key="1">
    <citation type="submission" date="2023-03" db="EMBL/GenBank/DDBJ databases">
        <title>Massive genome expansion in bonnet fungi (Mycena s.s.) driven by repeated elements and novel gene families across ecological guilds.</title>
        <authorList>
            <consortium name="Lawrence Berkeley National Laboratory"/>
            <person name="Harder C.B."/>
            <person name="Miyauchi S."/>
            <person name="Viragh M."/>
            <person name="Kuo A."/>
            <person name="Thoen E."/>
            <person name="Andreopoulos B."/>
            <person name="Lu D."/>
            <person name="Skrede I."/>
            <person name="Drula E."/>
            <person name="Henrissat B."/>
            <person name="Morin E."/>
            <person name="Kohler A."/>
            <person name="Barry K."/>
            <person name="LaButti K."/>
            <person name="Morin E."/>
            <person name="Salamov A."/>
            <person name="Lipzen A."/>
            <person name="Mereny Z."/>
            <person name="Hegedus B."/>
            <person name="Baldrian P."/>
            <person name="Stursova M."/>
            <person name="Weitz H."/>
            <person name="Taylor A."/>
            <person name="Grigoriev I.V."/>
            <person name="Nagy L.G."/>
            <person name="Martin F."/>
            <person name="Kauserud H."/>
        </authorList>
    </citation>
    <scope>NUCLEOTIDE SEQUENCE</scope>
    <source>
        <strain evidence="4">9284</strain>
    </source>
</reference>
<comment type="caution">
    <text evidence="4">The sequence shown here is derived from an EMBL/GenBank/DDBJ whole genome shotgun (WGS) entry which is preliminary data.</text>
</comment>
<dbReference type="Pfam" id="PF00106">
    <property type="entry name" value="adh_short"/>
    <property type="match status" value="1"/>
</dbReference>
<evidence type="ECO:0000313" key="5">
    <source>
        <dbReference type="Proteomes" id="UP001221142"/>
    </source>
</evidence>
<organism evidence="4 5">
    <name type="scientific">Roridomyces roridus</name>
    <dbReference type="NCBI Taxonomy" id="1738132"/>
    <lineage>
        <taxon>Eukaryota</taxon>
        <taxon>Fungi</taxon>
        <taxon>Dikarya</taxon>
        <taxon>Basidiomycota</taxon>
        <taxon>Agaricomycotina</taxon>
        <taxon>Agaricomycetes</taxon>
        <taxon>Agaricomycetidae</taxon>
        <taxon>Agaricales</taxon>
        <taxon>Marasmiineae</taxon>
        <taxon>Mycenaceae</taxon>
        <taxon>Roridomyces</taxon>
    </lineage>
</organism>
<keyword evidence="3" id="KW-0560">Oxidoreductase</keyword>
<evidence type="ECO:0000313" key="4">
    <source>
        <dbReference type="EMBL" id="KAJ7612608.1"/>
    </source>
</evidence>